<organism evidence="1 2">
    <name type="scientific">Acyrthosiphon pisum</name>
    <name type="common">Pea aphid</name>
    <dbReference type="NCBI Taxonomy" id="7029"/>
    <lineage>
        <taxon>Eukaryota</taxon>
        <taxon>Metazoa</taxon>
        <taxon>Ecdysozoa</taxon>
        <taxon>Arthropoda</taxon>
        <taxon>Hexapoda</taxon>
        <taxon>Insecta</taxon>
        <taxon>Pterygota</taxon>
        <taxon>Neoptera</taxon>
        <taxon>Paraneoptera</taxon>
        <taxon>Hemiptera</taxon>
        <taxon>Sternorrhyncha</taxon>
        <taxon>Aphidomorpha</taxon>
        <taxon>Aphidoidea</taxon>
        <taxon>Aphididae</taxon>
        <taxon>Macrosiphini</taxon>
        <taxon>Acyrthosiphon</taxon>
    </lineage>
</organism>
<dbReference type="AlphaFoldDB" id="A0A8R2NTC1"/>
<evidence type="ECO:0000313" key="2">
    <source>
        <dbReference type="Proteomes" id="UP000007819"/>
    </source>
</evidence>
<dbReference type="KEGG" id="api:107884531"/>
<reference evidence="2" key="1">
    <citation type="submission" date="2010-06" db="EMBL/GenBank/DDBJ databases">
        <authorList>
            <person name="Jiang H."/>
            <person name="Abraham K."/>
            <person name="Ali S."/>
            <person name="Alsbrooks S.L."/>
            <person name="Anim B.N."/>
            <person name="Anosike U.S."/>
            <person name="Attaway T."/>
            <person name="Bandaranaike D.P."/>
            <person name="Battles P.K."/>
            <person name="Bell S.N."/>
            <person name="Bell A.V."/>
            <person name="Beltran B."/>
            <person name="Bickham C."/>
            <person name="Bustamante Y."/>
            <person name="Caleb T."/>
            <person name="Canada A."/>
            <person name="Cardenas V."/>
            <person name="Carter K."/>
            <person name="Chacko J."/>
            <person name="Chandrabose M.N."/>
            <person name="Chavez D."/>
            <person name="Chavez A."/>
            <person name="Chen L."/>
            <person name="Chu H.-S."/>
            <person name="Claassen K.J."/>
            <person name="Cockrell R."/>
            <person name="Collins M."/>
            <person name="Cooper J.A."/>
            <person name="Cree A."/>
            <person name="Curry S.M."/>
            <person name="Da Y."/>
            <person name="Dao M.D."/>
            <person name="Das B."/>
            <person name="Davila M.-L."/>
            <person name="Davy-Carroll L."/>
            <person name="Denson S."/>
            <person name="Dinh H."/>
            <person name="Ebong V.E."/>
            <person name="Edwards J.R."/>
            <person name="Egan A."/>
            <person name="El-Daye J."/>
            <person name="Escobedo L."/>
            <person name="Fernandez S."/>
            <person name="Fernando P.R."/>
            <person name="Flagg N."/>
            <person name="Forbes L.D."/>
            <person name="Fowler R.G."/>
            <person name="Fu Q."/>
            <person name="Gabisi R.A."/>
            <person name="Ganer J."/>
            <person name="Garbino Pronczuk A."/>
            <person name="Garcia R.M."/>
            <person name="Garner T."/>
            <person name="Garrett T.E."/>
            <person name="Gonzalez D.A."/>
            <person name="Hamid H."/>
            <person name="Hawkins E.S."/>
            <person name="Hirani K."/>
            <person name="Hogues M.E."/>
            <person name="Hollins B."/>
            <person name="Hsiao C.-H."/>
            <person name="Jabil R."/>
            <person name="James M.L."/>
            <person name="Jhangiani S.N."/>
            <person name="Johnson B."/>
            <person name="Johnson Q."/>
            <person name="Joshi V."/>
            <person name="Kalu J.B."/>
            <person name="Kam C."/>
            <person name="Kashfia A."/>
            <person name="Keebler J."/>
            <person name="Kisamo H."/>
            <person name="Kovar C.L."/>
            <person name="Lago L.A."/>
            <person name="Lai C.-Y."/>
            <person name="Laidlaw J."/>
            <person name="Lara F."/>
            <person name="Le T.-K."/>
            <person name="Lee S.L."/>
            <person name="Legall F.H."/>
            <person name="Lemon S.J."/>
            <person name="Lewis L.R."/>
            <person name="Li B."/>
            <person name="Liu Y."/>
            <person name="Liu Y.-S."/>
            <person name="Lopez J."/>
            <person name="Lozado R.J."/>
            <person name="Lu J."/>
            <person name="Madu R.C."/>
            <person name="Maheshwari M."/>
            <person name="Maheshwari R."/>
            <person name="Malloy K."/>
            <person name="Martinez E."/>
            <person name="Mathew T."/>
            <person name="Mercado I.C."/>
            <person name="Mercado C."/>
            <person name="Meyer B."/>
            <person name="Montgomery K."/>
            <person name="Morgan M.B."/>
            <person name="Munidasa M."/>
            <person name="Nazareth L.V."/>
            <person name="Nelson J."/>
            <person name="Ng B.M."/>
            <person name="Nguyen N.B."/>
            <person name="Nguyen P.Q."/>
            <person name="Nguyen T."/>
            <person name="Obregon M."/>
            <person name="Okwuonu G.O."/>
            <person name="Onwere C.G."/>
            <person name="Orozco G."/>
            <person name="Parra A."/>
            <person name="Patel S."/>
            <person name="Patil S."/>
            <person name="Perez A."/>
            <person name="Perez Y."/>
            <person name="Pham C."/>
            <person name="Primus E.L."/>
            <person name="Pu L.-L."/>
            <person name="Puazo M."/>
            <person name="Qin X."/>
            <person name="Quiroz J.B."/>
            <person name="Reese J."/>
            <person name="Richards S."/>
            <person name="Rives C.M."/>
            <person name="Robberts R."/>
            <person name="Ruiz S.J."/>
            <person name="Ruiz M.J."/>
            <person name="Santibanez J."/>
            <person name="Schneider B.W."/>
            <person name="Sisson I."/>
            <person name="Smith M."/>
            <person name="Sodergren E."/>
            <person name="Song X.-Z."/>
            <person name="Song B.B."/>
            <person name="Summersgill H."/>
            <person name="Thelus R."/>
            <person name="Thornton R.D."/>
            <person name="Trejos Z.Y."/>
            <person name="Usmani K."/>
            <person name="Vattathil S."/>
            <person name="Villasana D."/>
            <person name="Walker D.L."/>
            <person name="Wang S."/>
            <person name="Wang K."/>
            <person name="White C.S."/>
            <person name="Williams A.C."/>
            <person name="Williamson J."/>
            <person name="Wilson K."/>
            <person name="Woghiren I.O."/>
            <person name="Woodworth J.R."/>
            <person name="Worley K.C."/>
            <person name="Wright R.A."/>
            <person name="Wu W."/>
            <person name="Young L."/>
            <person name="Zhang L."/>
            <person name="Zhang J."/>
            <person name="Zhu Y."/>
            <person name="Muzny D.M."/>
            <person name="Weinstock G."/>
            <person name="Gibbs R.A."/>
        </authorList>
    </citation>
    <scope>NUCLEOTIDE SEQUENCE [LARGE SCALE GENOMIC DNA]</scope>
    <source>
        <strain evidence="2">LSR1</strain>
    </source>
</reference>
<name>A0A8R2NTC1_ACYPI</name>
<accession>A0A8R2NTC1</accession>
<keyword evidence="2" id="KW-1185">Reference proteome</keyword>
<proteinExistence type="predicted"/>
<protein>
    <submittedName>
        <fullName evidence="1">Uncharacterized protein</fullName>
    </submittedName>
</protein>
<evidence type="ECO:0000313" key="1">
    <source>
        <dbReference type="EnsemblMetazoa" id="XP_029345003.1"/>
    </source>
</evidence>
<dbReference type="RefSeq" id="XP_029345003.1">
    <property type="nucleotide sequence ID" value="XM_029489143.1"/>
</dbReference>
<dbReference type="Proteomes" id="UP000007819">
    <property type="component" value="Chromosome A2"/>
</dbReference>
<dbReference type="OrthoDB" id="10552687at2759"/>
<reference evidence="1" key="2">
    <citation type="submission" date="2022-06" db="UniProtKB">
        <authorList>
            <consortium name="EnsemblMetazoa"/>
        </authorList>
    </citation>
    <scope>IDENTIFICATION</scope>
</reference>
<dbReference type="GeneID" id="107884531"/>
<dbReference type="EnsemblMetazoa" id="XM_029489143.1">
    <property type="protein sequence ID" value="XP_029345003.1"/>
    <property type="gene ID" value="LOC107884531"/>
</dbReference>
<sequence length="121" mass="13596">MVTVRFRPLSAGTATYARVGCRRARVTRRRCFYGVGVCHEATGSKRHISSRNSSFNNLLLGKNRLLICGVMYASAGDDRGQMIQSYCICYLPKTRPEERGKKREVKGLHTLVQLYPGTSTH</sequence>